<keyword evidence="2 7" id="KW-0699">rRNA-binding</keyword>
<dbReference type="AlphaFoldDB" id="A0A0G0B8M5"/>
<dbReference type="SUPFAM" id="SSF54843">
    <property type="entry name" value="Ribosomal protein L22"/>
    <property type="match status" value="1"/>
</dbReference>
<dbReference type="InterPro" id="IPR047867">
    <property type="entry name" value="Ribosomal_uL22_bac/org-type"/>
</dbReference>
<comment type="function">
    <text evidence="7">The globular domain of the protein is located near the polypeptide exit tunnel on the outside of the subunit, while an extended beta-hairpin is found that lines the wall of the exit tunnel in the center of the 70S ribosome.</text>
</comment>
<dbReference type="Pfam" id="PF00237">
    <property type="entry name" value="Ribosomal_L22"/>
    <property type="match status" value="1"/>
</dbReference>
<comment type="similarity">
    <text evidence="1 7 8">Belongs to the universal ribosomal protein uL22 family.</text>
</comment>
<evidence type="ECO:0000256" key="5">
    <source>
        <dbReference type="ARBA" id="ARBA00023274"/>
    </source>
</evidence>
<dbReference type="InterPro" id="IPR005727">
    <property type="entry name" value="Ribosomal_uL22_bac/chlpt-type"/>
</dbReference>
<evidence type="ECO:0000256" key="8">
    <source>
        <dbReference type="RuleBase" id="RU004005"/>
    </source>
</evidence>
<dbReference type="GO" id="GO:0022625">
    <property type="term" value="C:cytosolic large ribosomal subunit"/>
    <property type="evidence" value="ECO:0007669"/>
    <property type="project" value="TreeGrafter"/>
</dbReference>
<keyword evidence="3 7" id="KW-0694">RNA-binding</keyword>
<evidence type="ECO:0000256" key="7">
    <source>
        <dbReference type="HAMAP-Rule" id="MF_01331"/>
    </source>
</evidence>
<comment type="caution">
    <text evidence="11">The sequence shown here is derived from an EMBL/GenBank/DDBJ whole genome shotgun (WGS) entry which is preliminary data.</text>
</comment>
<proteinExistence type="inferred from homology"/>
<evidence type="ECO:0000256" key="10">
    <source>
        <dbReference type="RuleBase" id="RU004008"/>
    </source>
</evidence>
<name>A0A0G0B8M5_9BACT</name>
<keyword evidence="4 7" id="KW-0689">Ribosomal protein</keyword>
<dbReference type="GO" id="GO:0019843">
    <property type="term" value="F:rRNA binding"/>
    <property type="evidence" value="ECO:0007669"/>
    <property type="project" value="UniProtKB-UniRule"/>
</dbReference>
<evidence type="ECO:0000256" key="2">
    <source>
        <dbReference type="ARBA" id="ARBA00022730"/>
    </source>
</evidence>
<dbReference type="PANTHER" id="PTHR13501">
    <property type="entry name" value="CHLOROPLAST 50S RIBOSOMAL PROTEIN L22-RELATED"/>
    <property type="match status" value="1"/>
</dbReference>
<comment type="function">
    <text evidence="7 10">This protein binds specifically to 23S rRNA; its binding is stimulated by other ribosomal proteins, e.g., L4, L17, and L20. It is important during the early stages of 50S assembly. It makes multiple contacts with different domains of the 23S rRNA in the assembled 50S subunit and ribosome.</text>
</comment>
<dbReference type="GO" id="GO:0003735">
    <property type="term" value="F:structural constituent of ribosome"/>
    <property type="evidence" value="ECO:0007669"/>
    <property type="project" value="InterPro"/>
</dbReference>
<dbReference type="Gene3D" id="3.90.470.10">
    <property type="entry name" value="Ribosomal protein L22/L17"/>
    <property type="match status" value="1"/>
</dbReference>
<reference evidence="11 12" key="1">
    <citation type="journal article" date="2015" name="Nature">
        <title>rRNA introns, odd ribosomes, and small enigmatic genomes across a large radiation of phyla.</title>
        <authorList>
            <person name="Brown C.T."/>
            <person name="Hug L.A."/>
            <person name="Thomas B.C."/>
            <person name="Sharon I."/>
            <person name="Castelle C.J."/>
            <person name="Singh A."/>
            <person name="Wilkins M.J."/>
            <person name="Williams K.H."/>
            <person name="Banfield J.F."/>
        </authorList>
    </citation>
    <scope>NUCLEOTIDE SEQUENCE [LARGE SCALE GENOMIC DNA]</scope>
</reference>
<keyword evidence="5 7" id="KW-0687">Ribonucleoprotein</keyword>
<dbReference type="HAMAP" id="MF_01331_B">
    <property type="entry name" value="Ribosomal_uL22_B"/>
    <property type="match status" value="1"/>
</dbReference>
<dbReference type="InterPro" id="IPR001063">
    <property type="entry name" value="Ribosomal_uL22"/>
</dbReference>
<organism evidence="11 12">
    <name type="scientific">candidate division WS6 bacterium GW2011_GWE1_34_7</name>
    <dbReference type="NCBI Taxonomy" id="1619093"/>
    <lineage>
        <taxon>Bacteria</taxon>
        <taxon>Candidatus Dojkabacteria</taxon>
    </lineage>
</organism>
<dbReference type="EMBL" id="LBPV01000013">
    <property type="protein sequence ID" value="KKP65723.1"/>
    <property type="molecule type" value="Genomic_DNA"/>
</dbReference>
<evidence type="ECO:0000256" key="6">
    <source>
        <dbReference type="ARBA" id="ARBA00035207"/>
    </source>
</evidence>
<dbReference type="CDD" id="cd00336">
    <property type="entry name" value="Ribosomal_L22"/>
    <property type="match status" value="1"/>
</dbReference>
<dbReference type="Proteomes" id="UP000033866">
    <property type="component" value="Unassembled WGS sequence"/>
</dbReference>
<evidence type="ECO:0000256" key="4">
    <source>
        <dbReference type="ARBA" id="ARBA00022980"/>
    </source>
</evidence>
<dbReference type="PATRIC" id="fig|1619093.3.peg.179"/>
<accession>A0A0G0B8M5</accession>
<sequence length="113" mass="12461">MEAKKTTVKVKNVAQSPQKLRLVVDLVRGKGVEEALDILALTNKKGCLIIKKAILSGVANARDLFSVDKDELNITHISVDGAPVFKRGRFASKGRSSRILKRRSHINLELTVK</sequence>
<comment type="subunit">
    <text evidence="7 9">Part of the 50S ribosomal subunit.</text>
</comment>
<evidence type="ECO:0000256" key="9">
    <source>
        <dbReference type="RuleBase" id="RU004006"/>
    </source>
</evidence>
<evidence type="ECO:0000313" key="11">
    <source>
        <dbReference type="EMBL" id="KKP65723.1"/>
    </source>
</evidence>
<dbReference type="NCBIfam" id="TIGR01044">
    <property type="entry name" value="rplV_bact"/>
    <property type="match status" value="1"/>
</dbReference>
<evidence type="ECO:0000256" key="1">
    <source>
        <dbReference type="ARBA" id="ARBA00009451"/>
    </source>
</evidence>
<dbReference type="PANTHER" id="PTHR13501:SF8">
    <property type="entry name" value="LARGE RIBOSOMAL SUBUNIT PROTEIN UL22M"/>
    <property type="match status" value="1"/>
</dbReference>
<gene>
    <name evidence="7" type="primary">rplV</name>
    <name evidence="11" type="ORF">UR61_C0013G0016</name>
</gene>
<dbReference type="InterPro" id="IPR036394">
    <property type="entry name" value="Ribosomal_uL22_sf"/>
</dbReference>
<evidence type="ECO:0000313" key="12">
    <source>
        <dbReference type="Proteomes" id="UP000033866"/>
    </source>
</evidence>
<protein>
    <recommendedName>
        <fullName evidence="6 7">Large ribosomal subunit protein uL22</fullName>
    </recommendedName>
</protein>
<evidence type="ECO:0000256" key="3">
    <source>
        <dbReference type="ARBA" id="ARBA00022884"/>
    </source>
</evidence>
<dbReference type="GO" id="GO:0006412">
    <property type="term" value="P:translation"/>
    <property type="evidence" value="ECO:0007669"/>
    <property type="project" value="UniProtKB-UniRule"/>
</dbReference>